<reference evidence="3 4" key="1">
    <citation type="journal article" date="2012" name="Proc. Natl. Acad. Sci. U.S.A.">
        <title>Comparative genomics of Ceriporiopsis subvermispora and Phanerochaete chrysosporium provide insight into selective ligninolysis.</title>
        <authorList>
            <person name="Fernandez-Fueyo E."/>
            <person name="Ruiz-Duenas F.J."/>
            <person name="Ferreira P."/>
            <person name="Floudas D."/>
            <person name="Hibbett D.S."/>
            <person name="Canessa P."/>
            <person name="Larrondo L.F."/>
            <person name="James T.Y."/>
            <person name="Seelenfreund D."/>
            <person name="Lobos S."/>
            <person name="Polanco R."/>
            <person name="Tello M."/>
            <person name="Honda Y."/>
            <person name="Watanabe T."/>
            <person name="Watanabe T."/>
            <person name="Ryu J.S."/>
            <person name="Kubicek C.P."/>
            <person name="Schmoll M."/>
            <person name="Gaskell J."/>
            <person name="Hammel K.E."/>
            <person name="St John F.J."/>
            <person name="Vanden Wymelenberg A."/>
            <person name="Sabat G."/>
            <person name="Splinter BonDurant S."/>
            <person name="Syed K."/>
            <person name="Yadav J.S."/>
            <person name="Doddapaneni H."/>
            <person name="Subramanian V."/>
            <person name="Lavin J.L."/>
            <person name="Oguiza J.A."/>
            <person name="Perez G."/>
            <person name="Pisabarro A.G."/>
            <person name="Ramirez L."/>
            <person name="Santoyo F."/>
            <person name="Master E."/>
            <person name="Coutinho P.M."/>
            <person name="Henrissat B."/>
            <person name="Lombard V."/>
            <person name="Magnuson J.K."/>
            <person name="Kuees U."/>
            <person name="Hori C."/>
            <person name="Igarashi K."/>
            <person name="Samejima M."/>
            <person name="Held B.W."/>
            <person name="Barry K.W."/>
            <person name="LaButti K.M."/>
            <person name="Lapidus A."/>
            <person name="Lindquist E.A."/>
            <person name="Lucas S.M."/>
            <person name="Riley R."/>
            <person name="Salamov A.A."/>
            <person name="Hoffmeister D."/>
            <person name="Schwenk D."/>
            <person name="Hadar Y."/>
            <person name="Yarden O."/>
            <person name="de Vries R.P."/>
            <person name="Wiebenga A."/>
            <person name="Stenlid J."/>
            <person name="Eastwood D."/>
            <person name="Grigoriev I.V."/>
            <person name="Berka R.M."/>
            <person name="Blanchette R.A."/>
            <person name="Kersten P."/>
            <person name="Martinez A.T."/>
            <person name="Vicuna R."/>
            <person name="Cullen D."/>
        </authorList>
    </citation>
    <scope>NUCLEOTIDE SEQUENCE [LARGE SCALE GENOMIC DNA]</scope>
    <source>
        <strain evidence="3 4">B</strain>
    </source>
</reference>
<dbReference type="InterPro" id="IPR046522">
    <property type="entry name" value="DUF6699"/>
</dbReference>
<dbReference type="AlphaFoldDB" id="M2QJD8"/>
<gene>
    <name evidence="3" type="ORF">CERSUDRAFT_118876</name>
</gene>
<dbReference type="Proteomes" id="UP000016930">
    <property type="component" value="Unassembled WGS sequence"/>
</dbReference>
<feature type="domain" description="DUF6699" evidence="2">
    <location>
        <begin position="107"/>
        <end position="246"/>
    </location>
</feature>
<organism evidence="3 4">
    <name type="scientific">Ceriporiopsis subvermispora (strain B)</name>
    <name type="common">White-rot fungus</name>
    <name type="synonym">Gelatoporia subvermispora</name>
    <dbReference type="NCBI Taxonomy" id="914234"/>
    <lineage>
        <taxon>Eukaryota</taxon>
        <taxon>Fungi</taxon>
        <taxon>Dikarya</taxon>
        <taxon>Basidiomycota</taxon>
        <taxon>Agaricomycotina</taxon>
        <taxon>Agaricomycetes</taxon>
        <taxon>Polyporales</taxon>
        <taxon>Gelatoporiaceae</taxon>
        <taxon>Gelatoporia</taxon>
    </lineage>
</organism>
<accession>M2QJD8</accession>
<evidence type="ECO:0000256" key="1">
    <source>
        <dbReference type="SAM" id="MobiDB-lite"/>
    </source>
</evidence>
<feature type="compositionally biased region" description="Polar residues" evidence="1">
    <location>
        <begin position="21"/>
        <end position="30"/>
    </location>
</feature>
<protein>
    <recommendedName>
        <fullName evidence="2">DUF6699 domain-containing protein</fullName>
    </recommendedName>
</protein>
<dbReference type="EMBL" id="KB445812">
    <property type="protein sequence ID" value="EMD32235.1"/>
    <property type="molecule type" value="Genomic_DNA"/>
</dbReference>
<proteinExistence type="predicted"/>
<evidence type="ECO:0000259" key="2">
    <source>
        <dbReference type="Pfam" id="PF20415"/>
    </source>
</evidence>
<dbReference type="HOGENOM" id="CLU_085813_0_0_1"/>
<dbReference type="OrthoDB" id="2783256at2759"/>
<name>M2QJD8_CERS8</name>
<evidence type="ECO:0000313" key="3">
    <source>
        <dbReference type="EMBL" id="EMD32235.1"/>
    </source>
</evidence>
<evidence type="ECO:0000313" key="4">
    <source>
        <dbReference type="Proteomes" id="UP000016930"/>
    </source>
</evidence>
<sequence length="269" mass="27937">MPAKTKRVHFEDDSIPPTPSPTFSNASLLSSPGPLTPQHYPLPAGVLPYSPYSPYGAPLKQFSPAQSFSPAQLASPAPPFGAAPYVAGQVRIHPLLAPPPPGFSSALAWDLTRAPKSALRCTSGAHPAPLDTAALAEPATHPPLPALTLICDILPWSITITPTPGAAWAQRGAPCVTVGDVLHTVYSVLRLAVNPTELFHIPPEARARVEGAFHRRCAAAGPGEAAKGIKRVDFLVGANGFAGLTMAMGGAVMKGKGLGEVWVLHLAMA</sequence>
<dbReference type="Pfam" id="PF20415">
    <property type="entry name" value="DUF6699"/>
    <property type="match status" value="1"/>
</dbReference>
<feature type="region of interest" description="Disordered" evidence="1">
    <location>
        <begin position="1"/>
        <end position="30"/>
    </location>
</feature>
<keyword evidence="4" id="KW-1185">Reference proteome</keyword>